<organism evidence="1 2">
    <name type="scientific">Longimycelium tulufanense</name>
    <dbReference type="NCBI Taxonomy" id="907463"/>
    <lineage>
        <taxon>Bacteria</taxon>
        <taxon>Bacillati</taxon>
        <taxon>Actinomycetota</taxon>
        <taxon>Actinomycetes</taxon>
        <taxon>Pseudonocardiales</taxon>
        <taxon>Pseudonocardiaceae</taxon>
        <taxon>Longimycelium</taxon>
    </lineage>
</organism>
<protein>
    <submittedName>
        <fullName evidence="1">Uncharacterized protein</fullName>
    </submittedName>
</protein>
<accession>A0A8J3FUD2</accession>
<gene>
    <name evidence="1" type="ORF">GCM10012275_01630</name>
</gene>
<sequence>MLAELGEPLVPYQVRTGNPLTSCAVNPVRSPMDPAAPGPSFFAMPGAALANGPRVTLPS</sequence>
<evidence type="ECO:0000313" key="1">
    <source>
        <dbReference type="EMBL" id="GGM33895.1"/>
    </source>
</evidence>
<dbReference type="EMBL" id="BMMK01000001">
    <property type="protein sequence ID" value="GGM33895.1"/>
    <property type="molecule type" value="Genomic_DNA"/>
</dbReference>
<dbReference type="AlphaFoldDB" id="A0A8J3FUD2"/>
<keyword evidence="2" id="KW-1185">Reference proteome</keyword>
<evidence type="ECO:0000313" key="2">
    <source>
        <dbReference type="Proteomes" id="UP000637578"/>
    </source>
</evidence>
<reference evidence="1" key="2">
    <citation type="submission" date="2020-09" db="EMBL/GenBank/DDBJ databases">
        <authorList>
            <person name="Sun Q."/>
            <person name="Zhou Y."/>
        </authorList>
    </citation>
    <scope>NUCLEOTIDE SEQUENCE</scope>
    <source>
        <strain evidence="1">CGMCC 4.5737</strain>
    </source>
</reference>
<dbReference type="Proteomes" id="UP000637578">
    <property type="component" value="Unassembled WGS sequence"/>
</dbReference>
<reference evidence="1" key="1">
    <citation type="journal article" date="2014" name="Int. J. Syst. Evol. Microbiol.">
        <title>Complete genome sequence of Corynebacterium casei LMG S-19264T (=DSM 44701T), isolated from a smear-ripened cheese.</title>
        <authorList>
            <consortium name="US DOE Joint Genome Institute (JGI-PGF)"/>
            <person name="Walter F."/>
            <person name="Albersmeier A."/>
            <person name="Kalinowski J."/>
            <person name="Ruckert C."/>
        </authorList>
    </citation>
    <scope>NUCLEOTIDE SEQUENCE</scope>
    <source>
        <strain evidence="1">CGMCC 4.5737</strain>
    </source>
</reference>
<name>A0A8J3FUD2_9PSEU</name>
<proteinExistence type="predicted"/>
<comment type="caution">
    <text evidence="1">The sequence shown here is derived from an EMBL/GenBank/DDBJ whole genome shotgun (WGS) entry which is preliminary data.</text>
</comment>